<comment type="similarity">
    <text evidence="3">Belongs to the TMEM47 family.</text>
</comment>
<feature type="transmembrane region" description="Helical" evidence="10">
    <location>
        <begin position="145"/>
        <end position="162"/>
    </location>
</feature>
<evidence type="ECO:0000256" key="8">
    <source>
        <dbReference type="ARBA" id="ARBA00039383"/>
    </source>
</evidence>
<proteinExistence type="inferred from homology"/>
<evidence type="ECO:0000313" key="11">
    <source>
        <dbReference type="EMBL" id="GCB67198.1"/>
    </source>
</evidence>
<dbReference type="InterPro" id="IPR009545">
    <property type="entry name" value="Claudin-like"/>
</dbReference>
<keyword evidence="6 10" id="KW-1133">Transmembrane helix</keyword>
<keyword evidence="5" id="KW-0965">Cell junction</keyword>
<name>A0A401P244_SCYTO</name>
<dbReference type="GO" id="GO:0098609">
    <property type="term" value="P:cell-cell adhesion"/>
    <property type="evidence" value="ECO:0007669"/>
    <property type="project" value="TreeGrafter"/>
</dbReference>
<dbReference type="InterPro" id="IPR015664">
    <property type="entry name" value="P53_induced"/>
</dbReference>
<sequence length="172" mass="19356">MAVDEMRVVRPFKLIALICVFVALCLDVVSLLSPAWVTAERSSLSLWDYCKQTTAGWYCESVLQTDWQVATLVLLIAGGSITLIAFLFAVISLCKGAQKRCYRTIAVMLFISVVLQVCALVLYPIKFIDANTLRTYHEFNWGYGIAWGGTIFMLGAAILYCLNTDTYEEEYY</sequence>
<dbReference type="STRING" id="75743.A0A401P244"/>
<evidence type="ECO:0000256" key="10">
    <source>
        <dbReference type="SAM" id="Phobius"/>
    </source>
</evidence>
<feature type="transmembrane region" description="Helical" evidence="10">
    <location>
        <begin position="105"/>
        <end position="125"/>
    </location>
</feature>
<dbReference type="AlphaFoldDB" id="A0A401P244"/>
<keyword evidence="7 10" id="KW-0472">Membrane</keyword>
<gene>
    <name evidence="11" type="ORF">scyTo_0008014</name>
</gene>
<dbReference type="Gene3D" id="1.20.140.150">
    <property type="match status" value="1"/>
</dbReference>
<dbReference type="OrthoDB" id="8655982at2759"/>
<feature type="transmembrane region" description="Helical" evidence="10">
    <location>
        <begin position="67"/>
        <end position="93"/>
    </location>
</feature>
<evidence type="ECO:0000256" key="1">
    <source>
        <dbReference type="ARBA" id="ARBA00004141"/>
    </source>
</evidence>
<dbReference type="FunFam" id="1.20.140.150:FF:000010">
    <property type="entry name" value="transmembrane protein 47"/>
    <property type="match status" value="1"/>
</dbReference>
<evidence type="ECO:0000256" key="2">
    <source>
        <dbReference type="ARBA" id="ARBA00004536"/>
    </source>
</evidence>
<dbReference type="PANTHER" id="PTHR14399:SF12">
    <property type="entry name" value="TRANSMEMBRANE PROTEIN 47"/>
    <property type="match status" value="1"/>
</dbReference>
<evidence type="ECO:0000256" key="6">
    <source>
        <dbReference type="ARBA" id="ARBA00022989"/>
    </source>
</evidence>
<evidence type="ECO:0000256" key="9">
    <source>
        <dbReference type="ARBA" id="ARBA00041506"/>
    </source>
</evidence>
<protein>
    <recommendedName>
        <fullName evidence="8">Transmembrane protein 47</fullName>
    </recommendedName>
    <alternativeName>
        <fullName evidence="9">Transmembrane 4 superfamily member 10</fullName>
    </alternativeName>
</protein>
<dbReference type="Proteomes" id="UP000288216">
    <property type="component" value="Unassembled WGS sequence"/>
</dbReference>
<evidence type="ECO:0000256" key="4">
    <source>
        <dbReference type="ARBA" id="ARBA00022692"/>
    </source>
</evidence>
<dbReference type="GO" id="GO:0005912">
    <property type="term" value="C:adherens junction"/>
    <property type="evidence" value="ECO:0007669"/>
    <property type="project" value="UniProtKB-SubCell"/>
</dbReference>
<dbReference type="EMBL" id="BFAA01002999">
    <property type="protein sequence ID" value="GCB67198.1"/>
    <property type="molecule type" value="Genomic_DNA"/>
</dbReference>
<comment type="caution">
    <text evidence="11">The sequence shown here is derived from an EMBL/GenBank/DDBJ whole genome shotgun (WGS) entry which is preliminary data.</text>
</comment>
<feature type="transmembrane region" description="Helical" evidence="10">
    <location>
        <begin position="12"/>
        <end position="37"/>
    </location>
</feature>
<dbReference type="PANTHER" id="PTHR14399">
    <property type="entry name" value="P53-INDUCED PROTEIN RELATED"/>
    <property type="match status" value="1"/>
</dbReference>
<organism evidence="11 12">
    <name type="scientific">Scyliorhinus torazame</name>
    <name type="common">Cloudy catshark</name>
    <name type="synonym">Catulus torazame</name>
    <dbReference type="NCBI Taxonomy" id="75743"/>
    <lineage>
        <taxon>Eukaryota</taxon>
        <taxon>Metazoa</taxon>
        <taxon>Chordata</taxon>
        <taxon>Craniata</taxon>
        <taxon>Vertebrata</taxon>
        <taxon>Chondrichthyes</taxon>
        <taxon>Elasmobranchii</taxon>
        <taxon>Galeomorphii</taxon>
        <taxon>Galeoidea</taxon>
        <taxon>Carcharhiniformes</taxon>
        <taxon>Scyliorhinidae</taxon>
        <taxon>Scyliorhinus</taxon>
    </lineage>
</organism>
<evidence type="ECO:0000256" key="7">
    <source>
        <dbReference type="ARBA" id="ARBA00023136"/>
    </source>
</evidence>
<evidence type="ECO:0000313" key="12">
    <source>
        <dbReference type="Proteomes" id="UP000288216"/>
    </source>
</evidence>
<dbReference type="OMA" id="PDWQIAT"/>
<comment type="subcellular location">
    <subcellularLocation>
        <location evidence="2">Cell junction</location>
        <location evidence="2">Adherens junction</location>
    </subcellularLocation>
    <subcellularLocation>
        <location evidence="1">Membrane</location>
        <topology evidence="1">Multi-pass membrane protein</topology>
    </subcellularLocation>
</comment>
<evidence type="ECO:0000256" key="3">
    <source>
        <dbReference type="ARBA" id="ARBA00008691"/>
    </source>
</evidence>
<dbReference type="GO" id="GO:0016020">
    <property type="term" value="C:membrane"/>
    <property type="evidence" value="ECO:0007669"/>
    <property type="project" value="UniProtKB-SubCell"/>
</dbReference>
<dbReference type="Pfam" id="PF06653">
    <property type="entry name" value="Claudin_3"/>
    <property type="match status" value="1"/>
</dbReference>
<keyword evidence="12" id="KW-1185">Reference proteome</keyword>
<reference evidence="11 12" key="1">
    <citation type="journal article" date="2018" name="Nat. Ecol. Evol.">
        <title>Shark genomes provide insights into elasmobranch evolution and the origin of vertebrates.</title>
        <authorList>
            <person name="Hara Y"/>
            <person name="Yamaguchi K"/>
            <person name="Onimaru K"/>
            <person name="Kadota M"/>
            <person name="Koyanagi M"/>
            <person name="Keeley SD"/>
            <person name="Tatsumi K"/>
            <person name="Tanaka K"/>
            <person name="Motone F"/>
            <person name="Kageyama Y"/>
            <person name="Nozu R"/>
            <person name="Adachi N"/>
            <person name="Nishimura O"/>
            <person name="Nakagawa R"/>
            <person name="Tanegashima C"/>
            <person name="Kiyatake I"/>
            <person name="Matsumoto R"/>
            <person name="Murakumo K"/>
            <person name="Nishida K"/>
            <person name="Terakita A"/>
            <person name="Kuratani S"/>
            <person name="Sato K"/>
            <person name="Hyodo S Kuraku.S."/>
        </authorList>
    </citation>
    <scope>NUCLEOTIDE SEQUENCE [LARGE SCALE GENOMIC DNA]</scope>
</reference>
<keyword evidence="4 10" id="KW-0812">Transmembrane</keyword>
<accession>A0A401P244</accession>
<evidence type="ECO:0000256" key="5">
    <source>
        <dbReference type="ARBA" id="ARBA00022949"/>
    </source>
</evidence>